<dbReference type="PANTHER" id="PTHR32196:SF72">
    <property type="entry name" value="RIBOSE IMPORT PERMEASE PROTEIN RBSC"/>
    <property type="match status" value="1"/>
</dbReference>
<evidence type="ECO:0000256" key="3">
    <source>
        <dbReference type="ARBA" id="ARBA00022692"/>
    </source>
</evidence>
<evidence type="ECO:0000256" key="4">
    <source>
        <dbReference type="ARBA" id="ARBA00022989"/>
    </source>
</evidence>
<feature type="transmembrane region" description="Helical" evidence="6">
    <location>
        <begin position="67"/>
        <end position="84"/>
    </location>
</feature>
<name>A0ABV7GS45_9RHOB</name>
<comment type="caution">
    <text evidence="7">The sequence shown here is derived from an EMBL/GenBank/DDBJ whole genome shotgun (WGS) entry which is preliminary data.</text>
</comment>
<evidence type="ECO:0000313" key="7">
    <source>
        <dbReference type="EMBL" id="MFC3144225.1"/>
    </source>
</evidence>
<dbReference type="EMBL" id="JBHRTB010000010">
    <property type="protein sequence ID" value="MFC3144225.1"/>
    <property type="molecule type" value="Genomic_DNA"/>
</dbReference>
<dbReference type="RefSeq" id="WP_275631485.1">
    <property type="nucleotide sequence ID" value="NZ_JARGYD010000001.1"/>
</dbReference>
<proteinExistence type="predicted"/>
<gene>
    <name evidence="7" type="ORF">ACFOGP_16000</name>
</gene>
<evidence type="ECO:0000256" key="6">
    <source>
        <dbReference type="SAM" id="Phobius"/>
    </source>
</evidence>
<dbReference type="Pfam" id="PF02653">
    <property type="entry name" value="BPD_transp_2"/>
    <property type="match status" value="1"/>
</dbReference>
<feature type="transmembrane region" description="Helical" evidence="6">
    <location>
        <begin position="292"/>
        <end position="310"/>
    </location>
</feature>
<dbReference type="InterPro" id="IPR001851">
    <property type="entry name" value="ABC_transp_permease"/>
</dbReference>
<feature type="transmembrane region" description="Helical" evidence="6">
    <location>
        <begin position="115"/>
        <end position="134"/>
    </location>
</feature>
<keyword evidence="5 6" id="KW-0472">Membrane</keyword>
<protein>
    <submittedName>
        <fullName evidence="7">ABC transporter permease</fullName>
    </submittedName>
</protein>
<feature type="transmembrane region" description="Helical" evidence="6">
    <location>
        <begin position="268"/>
        <end position="286"/>
    </location>
</feature>
<feature type="transmembrane region" description="Helical" evidence="6">
    <location>
        <begin position="39"/>
        <end position="60"/>
    </location>
</feature>
<feature type="transmembrane region" description="Helical" evidence="6">
    <location>
        <begin position="12"/>
        <end position="33"/>
    </location>
</feature>
<sequence length="320" mass="32716">MQQISRLSRTDWFGPLLATVLAIVIIGSLSSNFLSSYNIQILLLAIAVNALIAFAQMIIIAIGQMNLSVGAIGGLAAISFAGMMEVWGLPALPAALLALVIGLLCGVLNGVLVRITGISAFVITLATLSIYKGINLGITEAQPFYGVPDAVKAFGAATIAGPIPWLLAPTIVATVVLWYMLRRLPVGRFILAVGSNDHAAGLSGISVNATVIIAHGISGVLAALAGILVVARLQIGQPSIGDDWLILSFAAPVIGGAVLAGGHVSVTATALGVVIVAIITQALVLFSIDPFLVQVVLGALILAAVGLNKLRARDTAKGTL</sequence>
<feature type="transmembrane region" description="Helical" evidence="6">
    <location>
        <begin position="154"/>
        <end position="181"/>
    </location>
</feature>
<dbReference type="CDD" id="cd06579">
    <property type="entry name" value="TM_PBP1_transp_AraH_like"/>
    <property type="match status" value="1"/>
</dbReference>
<feature type="transmembrane region" description="Helical" evidence="6">
    <location>
        <begin position="202"/>
        <end position="232"/>
    </location>
</feature>
<keyword evidence="3 6" id="KW-0812">Transmembrane</keyword>
<dbReference type="Proteomes" id="UP001595632">
    <property type="component" value="Unassembled WGS sequence"/>
</dbReference>
<feature type="transmembrane region" description="Helical" evidence="6">
    <location>
        <begin position="244"/>
        <end position="261"/>
    </location>
</feature>
<keyword evidence="8" id="KW-1185">Reference proteome</keyword>
<keyword evidence="4 6" id="KW-1133">Transmembrane helix</keyword>
<dbReference type="PANTHER" id="PTHR32196">
    <property type="entry name" value="ABC TRANSPORTER PERMEASE PROTEIN YPHD-RELATED-RELATED"/>
    <property type="match status" value="1"/>
</dbReference>
<feature type="transmembrane region" description="Helical" evidence="6">
    <location>
        <begin position="90"/>
        <end position="108"/>
    </location>
</feature>
<comment type="subcellular location">
    <subcellularLocation>
        <location evidence="1">Cell membrane</location>
        <topology evidence="1">Multi-pass membrane protein</topology>
    </subcellularLocation>
</comment>
<reference evidence="8" key="1">
    <citation type="journal article" date="2019" name="Int. J. Syst. Evol. Microbiol.">
        <title>The Global Catalogue of Microorganisms (GCM) 10K type strain sequencing project: providing services to taxonomists for standard genome sequencing and annotation.</title>
        <authorList>
            <consortium name="The Broad Institute Genomics Platform"/>
            <consortium name="The Broad Institute Genome Sequencing Center for Infectious Disease"/>
            <person name="Wu L."/>
            <person name="Ma J."/>
        </authorList>
    </citation>
    <scope>NUCLEOTIDE SEQUENCE [LARGE SCALE GENOMIC DNA]</scope>
    <source>
        <strain evidence="8">KCTC 52366</strain>
    </source>
</reference>
<organism evidence="7 8">
    <name type="scientific">Psychromarinibacter halotolerans</name>
    <dbReference type="NCBI Taxonomy" id="1775175"/>
    <lineage>
        <taxon>Bacteria</taxon>
        <taxon>Pseudomonadati</taxon>
        <taxon>Pseudomonadota</taxon>
        <taxon>Alphaproteobacteria</taxon>
        <taxon>Rhodobacterales</taxon>
        <taxon>Paracoccaceae</taxon>
        <taxon>Psychromarinibacter</taxon>
    </lineage>
</organism>
<keyword evidence="2" id="KW-1003">Cell membrane</keyword>
<accession>A0ABV7GS45</accession>
<evidence type="ECO:0000256" key="5">
    <source>
        <dbReference type="ARBA" id="ARBA00023136"/>
    </source>
</evidence>
<evidence type="ECO:0000256" key="2">
    <source>
        <dbReference type="ARBA" id="ARBA00022475"/>
    </source>
</evidence>
<evidence type="ECO:0000256" key="1">
    <source>
        <dbReference type="ARBA" id="ARBA00004651"/>
    </source>
</evidence>
<evidence type="ECO:0000313" key="8">
    <source>
        <dbReference type="Proteomes" id="UP001595632"/>
    </source>
</evidence>